<evidence type="ECO:0000313" key="8">
    <source>
        <dbReference type="Proteomes" id="UP000594454"/>
    </source>
</evidence>
<evidence type="ECO:0000256" key="3">
    <source>
        <dbReference type="ARBA" id="ARBA00022989"/>
    </source>
</evidence>
<feature type="transmembrane region" description="Helical" evidence="5">
    <location>
        <begin position="254"/>
        <end position="276"/>
    </location>
</feature>
<dbReference type="EMBL" id="LR899014">
    <property type="protein sequence ID" value="CAD7092119.1"/>
    <property type="molecule type" value="Genomic_DNA"/>
</dbReference>
<dbReference type="InterPro" id="IPR020846">
    <property type="entry name" value="MFS_dom"/>
</dbReference>
<evidence type="ECO:0000259" key="6">
    <source>
        <dbReference type="PROSITE" id="PS50850"/>
    </source>
</evidence>
<evidence type="ECO:0000256" key="1">
    <source>
        <dbReference type="ARBA" id="ARBA00004141"/>
    </source>
</evidence>
<evidence type="ECO:0000256" key="4">
    <source>
        <dbReference type="ARBA" id="ARBA00023136"/>
    </source>
</evidence>
<gene>
    <name evidence="7" type="ORF">HERILL_LOCUS14506</name>
</gene>
<dbReference type="Pfam" id="PF00083">
    <property type="entry name" value="Sugar_tr"/>
    <property type="match status" value="1"/>
</dbReference>
<feature type="transmembrane region" description="Helical" evidence="5">
    <location>
        <begin position="219"/>
        <end position="242"/>
    </location>
</feature>
<dbReference type="GO" id="GO:0022857">
    <property type="term" value="F:transmembrane transporter activity"/>
    <property type="evidence" value="ECO:0007669"/>
    <property type="project" value="InterPro"/>
</dbReference>
<feature type="transmembrane region" description="Helical" evidence="5">
    <location>
        <begin position="133"/>
        <end position="153"/>
    </location>
</feature>
<dbReference type="SUPFAM" id="SSF103473">
    <property type="entry name" value="MFS general substrate transporter"/>
    <property type="match status" value="1"/>
</dbReference>
<name>A0A7R8Z087_HERIL</name>
<feature type="transmembrane region" description="Helical" evidence="5">
    <location>
        <begin position="47"/>
        <end position="66"/>
    </location>
</feature>
<dbReference type="Proteomes" id="UP000594454">
    <property type="component" value="Chromosome 6"/>
</dbReference>
<organism evidence="7 8">
    <name type="scientific">Hermetia illucens</name>
    <name type="common">Black soldier fly</name>
    <dbReference type="NCBI Taxonomy" id="343691"/>
    <lineage>
        <taxon>Eukaryota</taxon>
        <taxon>Metazoa</taxon>
        <taxon>Ecdysozoa</taxon>
        <taxon>Arthropoda</taxon>
        <taxon>Hexapoda</taxon>
        <taxon>Insecta</taxon>
        <taxon>Pterygota</taxon>
        <taxon>Neoptera</taxon>
        <taxon>Endopterygota</taxon>
        <taxon>Diptera</taxon>
        <taxon>Brachycera</taxon>
        <taxon>Stratiomyomorpha</taxon>
        <taxon>Stratiomyidae</taxon>
        <taxon>Hermetiinae</taxon>
        <taxon>Hermetia</taxon>
    </lineage>
</organism>
<dbReference type="OrthoDB" id="5296287at2759"/>
<reference evidence="7 8" key="1">
    <citation type="submission" date="2020-11" db="EMBL/GenBank/DDBJ databases">
        <authorList>
            <person name="Wallbank WR R."/>
            <person name="Pardo Diaz C."/>
            <person name="Kozak K."/>
            <person name="Martin S."/>
            <person name="Jiggins C."/>
            <person name="Moest M."/>
            <person name="Warren A I."/>
            <person name="Generalovic N T."/>
            <person name="Byers J.R.P. K."/>
            <person name="Montejo-Kovacevich G."/>
            <person name="Yen C E."/>
        </authorList>
    </citation>
    <scope>NUCLEOTIDE SEQUENCE [LARGE SCALE GENOMIC DNA]</scope>
</reference>
<dbReference type="GO" id="GO:0016020">
    <property type="term" value="C:membrane"/>
    <property type="evidence" value="ECO:0007669"/>
    <property type="project" value="UniProtKB-SubCell"/>
</dbReference>
<feature type="transmembrane region" description="Helical" evidence="5">
    <location>
        <begin position="194"/>
        <end position="213"/>
    </location>
</feature>
<proteinExistence type="predicted"/>
<dbReference type="InterPro" id="IPR005828">
    <property type="entry name" value="MFS_sugar_transport-like"/>
</dbReference>
<feature type="domain" description="Major facilitator superfamily (MFS) profile" evidence="6">
    <location>
        <begin position="1"/>
        <end position="307"/>
    </location>
</feature>
<keyword evidence="4 5" id="KW-0472">Membrane</keyword>
<evidence type="ECO:0000256" key="5">
    <source>
        <dbReference type="SAM" id="Phobius"/>
    </source>
</evidence>
<keyword evidence="3 5" id="KW-1133">Transmembrane helix</keyword>
<dbReference type="AlphaFoldDB" id="A0A7R8Z087"/>
<dbReference type="InParanoid" id="A0A7R8Z087"/>
<dbReference type="PROSITE" id="PS50850">
    <property type="entry name" value="MFS"/>
    <property type="match status" value="1"/>
</dbReference>
<feature type="transmembrane region" description="Helical" evidence="5">
    <location>
        <begin position="165"/>
        <end position="187"/>
    </location>
</feature>
<feature type="transmembrane region" description="Helical" evidence="5">
    <location>
        <begin position="282"/>
        <end position="302"/>
    </location>
</feature>
<protein>
    <recommendedName>
        <fullName evidence="6">Major facilitator superfamily (MFS) profile domain-containing protein</fullName>
    </recommendedName>
</protein>
<dbReference type="PANTHER" id="PTHR24064">
    <property type="entry name" value="SOLUTE CARRIER FAMILY 22 MEMBER"/>
    <property type="match status" value="1"/>
</dbReference>
<comment type="subcellular location">
    <subcellularLocation>
        <location evidence="1">Membrane</location>
        <topology evidence="1">Multi-pass membrane protein</topology>
    </subcellularLocation>
</comment>
<feature type="transmembrane region" description="Helical" evidence="5">
    <location>
        <begin position="21"/>
        <end position="41"/>
    </location>
</feature>
<keyword evidence="2 5" id="KW-0812">Transmembrane</keyword>
<sequence>MTTSFVLLMEIIGINRRAIMSVLFQLPFNVGHLILPAYGYFLRQWRWFQFAISFTSIIMLPYWCLLPESPRWLLLRGRIAEAAEILKKGAQMNGLPDENIEADLIKESKKKKSSNAKPVAKGTIIDLFRTPPLALETVIVCFVWFSFGLYFYGCAQYMGHISGNIFGNVAFGAACTIPATLISIPALQYCGRKLYLIISNSISGIAMLIIACISPDNEVPVIVLSSIGMLGMAATLCNVYLYTGELYPTVVRNIAVGIAAMTARIGSMIAPFVVGLKKTEHYLPPIIFAAATLIGAVMVIWLPETRNRPLGETIDDSKQLLASTDKFKFSNVSSNLNKV</sequence>
<dbReference type="InterPro" id="IPR036259">
    <property type="entry name" value="MFS_trans_sf"/>
</dbReference>
<accession>A0A7R8Z087</accession>
<dbReference type="Gene3D" id="1.20.1250.20">
    <property type="entry name" value="MFS general substrate transporter like domains"/>
    <property type="match status" value="1"/>
</dbReference>
<evidence type="ECO:0000256" key="2">
    <source>
        <dbReference type="ARBA" id="ARBA00022692"/>
    </source>
</evidence>
<evidence type="ECO:0000313" key="7">
    <source>
        <dbReference type="EMBL" id="CAD7092119.1"/>
    </source>
</evidence>
<keyword evidence="8" id="KW-1185">Reference proteome</keyword>